<dbReference type="InterPro" id="IPR003609">
    <property type="entry name" value="Pan_app"/>
</dbReference>
<keyword evidence="3" id="KW-1185">Reference proteome</keyword>
<evidence type="ECO:0000259" key="1">
    <source>
        <dbReference type="PROSITE" id="PS50948"/>
    </source>
</evidence>
<reference evidence="2 3" key="1">
    <citation type="submission" date="2019-11" db="EMBL/GenBank/DDBJ databases">
        <title>Whole genome sequence of Oryza granulata.</title>
        <authorList>
            <person name="Li W."/>
        </authorList>
    </citation>
    <scope>NUCLEOTIDE SEQUENCE [LARGE SCALE GENOMIC DNA]</scope>
    <source>
        <strain evidence="3">cv. Menghai</strain>
        <tissue evidence="2">Leaf</tissue>
    </source>
</reference>
<feature type="domain" description="Apple" evidence="1">
    <location>
        <begin position="47"/>
        <end position="129"/>
    </location>
</feature>
<sequence>MATNDGDLYASCGPFSYCDVTLATPRCQCLDGSKSFSGCRIKQQLRCGDRNHFVTMPGMKVPDKFLHVRDRSFDACTAECSHNCSCTAYAYANLTAAAMADQATCLLWMGELADTGRTITGENLYLRLADSTGMELVERWKGRGFRGLDYSGELFA</sequence>
<evidence type="ECO:0000313" key="3">
    <source>
        <dbReference type="Proteomes" id="UP000479710"/>
    </source>
</evidence>
<protein>
    <recommendedName>
        <fullName evidence="1">Apple domain-containing protein</fullName>
    </recommendedName>
</protein>
<dbReference type="PROSITE" id="PS50948">
    <property type="entry name" value="PAN"/>
    <property type="match status" value="1"/>
</dbReference>
<dbReference type="EMBL" id="SPHZ02000011">
    <property type="protein sequence ID" value="KAF0894515.1"/>
    <property type="molecule type" value="Genomic_DNA"/>
</dbReference>
<comment type="caution">
    <text evidence="2">The sequence shown here is derived from an EMBL/GenBank/DDBJ whole genome shotgun (WGS) entry which is preliminary data.</text>
</comment>
<gene>
    <name evidence="2" type="ORF">E2562_039441</name>
</gene>
<name>A0A6G1C1I8_9ORYZ</name>
<proteinExistence type="predicted"/>
<evidence type="ECO:0000313" key="2">
    <source>
        <dbReference type="EMBL" id="KAF0894515.1"/>
    </source>
</evidence>
<dbReference type="AlphaFoldDB" id="A0A6G1C1I8"/>
<dbReference type="Pfam" id="PF08276">
    <property type="entry name" value="PAN_2"/>
    <property type="match status" value="1"/>
</dbReference>
<dbReference type="PANTHER" id="PTHR32444:SF142">
    <property type="entry name" value="RECEPTOR-LIKE SERINE_THREONINE-PROTEIN KINASE"/>
    <property type="match status" value="1"/>
</dbReference>
<accession>A0A6G1C1I8</accession>
<dbReference type="PANTHER" id="PTHR32444">
    <property type="entry name" value="BULB-TYPE LECTIN DOMAIN-CONTAINING PROTEIN"/>
    <property type="match status" value="1"/>
</dbReference>
<dbReference type="CDD" id="cd01098">
    <property type="entry name" value="PAN_AP_plant"/>
    <property type="match status" value="1"/>
</dbReference>
<organism evidence="2 3">
    <name type="scientific">Oryza meyeriana var. granulata</name>
    <dbReference type="NCBI Taxonomy" id="110450"/>
    <lineage>
        <taxon>Eukaryota</taxon>
        <taxon>Viridiplantae</taxon>
        <taxon>Streptophyta</taxon>
        <taxon>Embryophyta</taxon>
        <taxon>Tracheophyta</taxon>
        <taxon>Spermatophyta</taxon>
        <taxon>Magnoliopsida</taxon>
        <taxon>Liliopsida</taxon>
        <taxon>Poales</taxon>
        <taxon>Poaceae</taxon>
        <taxon>BOP clade</taxon>
        <taxon>Oryzoideae</taxon>
        <taxon>Oryzeae</taxon>
        <taxon>Oryzinae</taxon>
        <taxon>Oryza</taxon>
        <taxon>Oryza meyeriana</taxon>
    </lineage>
</organism>
<dbReference type="OrthoDB" id="10516675at2759"/>
<dbReference type="Proteomes" id="UP000479710">
    <property type="component" value="Unassembled WGS sequence"/>
</dbReference>